<dbReference type="OrthoDB" id="7791743at2759"/>
<keyword evidence="3" id="KW-1185">Reference proteome</keyword>
<evidence type="ECO:0000313" key="2">
    <source>
        <dbReference type="EMBL" id="CRL03351.1"/>
    </source>
</evidence>
<dbReference type="STRING" id="568069.A0A1J1IT16"/>
<organism evidence="2 3">
    <name type="scientific">Clunio marinus</name>
    <dbReference type="NCBI Taxonomy" id="568069"/>
    <lineage>
        <taxon>Eukaryota</taxon>
        <taxon>Metazoa</taxon>
        <taxon>Ecdysozoa</taxon>
        <taxon>Arthropoda</taxon>
        <taxon>Hexapoda</taxon>
        <taxon>Insecta</taxon>
        <taxon>Pterygota</taxon>
        <taxon>Neoptera</taxon>
        <taxon>Endopterygota</taxon>
        <taxon>Diptera</taxon>
        <taxon>Nematocera</taxon>
        <taxon>Chironomoidea</taxon>
        <taxon>Chironomidae</taxon>
        <taxon>Clunio</taxon>
    </lineage>
</organism>
<name>A0A1J1IT16_9DIPT</name>
<dbReference type="Proteomes" id="UP000183832">
    <property type="component" value="Unassembled WGS sequence"/>
</dbReference>
<reference evidence="2 3" key="1">
    <citation type="submission" date="2015-04" db="EMBL/GenBank/DDBJ databases">
        <authorList>
            <person name="Syromyatnikov M.Y."/>
            <person name="Popov V.N."/>
        </authorList>
    </citation>
    <scope>NUCLEOTIDE SEQUENCE [LARGE SCALE GENOMIC DNA]</scope>
</reference>
<dbReference type="AlphaFoldDB" id="A0A1J1IT16"/>
<sequence length="634" mass="71986">MYQMARLSRTFQNFPQMIIISIIFQKILLDNSRKTTQSKRNVKTKNIKTNGDYEKSVTIEVDNESVIEIDPDSDESSDEELLKLRLNALKSKPEVRDIFDDVNEEVSQPPSPSMAIKDSSVEEVQLRIMALKSAMLKKRHIFKEKKKKRTLENERPYSPSEDVIPIPIEADDPTEMEFSPLGSPFNEVVDTENQQIDMEISNSPIMNEERETSDMDIAPSPSEYARNEPPSDEDNNEEIALRSLLLTSIQKKKVLENENRDQTNSSKDDHEIESMTIENLKMAVQRLKQKKKESSSITIKSGTKTIAMLLEEKQRINKVKESNSVSNEVKTHHGDSEMTSNEIQNDVEQCYLSKEISLEKFPHKNFLVRTITNDLVVKEKAEISHADSKSPSIETDQTFSTITDTKSIPLIAVGAKRSRLVTSLEAVNKPVSKLIISVNAESDTDDDGSPSKVPVKRPNRKILEVPVSSEGKEKSQPPKGFEINLDNFLKTVRLEQETKSTQKPAKTPIKAPENSQIISTLSKSASSVKHLPLSSQIEYEQLIQKMKILEESKQKRLKVRQIKRTNSGNVEKVGKSSTSIDKPPQTFETKTQTKVAPNKIEDSLRKIPHLDADAKQRFIDKTETTYKRHRFVNV</sequence>
<feature type="compositionally biased region" description="Polar residues" evidence="1">
    <location>
        <begin position="569"/>
        <end position="595"/>
    </location>
</feature>
<accession>A0A1J1IT16</accession>
<feature type="region of interest" description="Disordered" evidence="1">
    <location>
        <begin position="200"/>
        <end position="235"/>
    </location>
</feature>
<feature type="region of interest" description="Disordered" evidence="1">
    <location>
        <begin position="441"/>
        <end position="481"/>
    </location>
</feature>
<gene>
    <name evidence="2" type="ORF">CLUMA_CG016343</name>
</gene>
<proteinExistence type="predicted"/>
<dbReference type="EMBL" id="CVRI01000059">
    <property type="protein sequence ID" value="CRL03351.1"/>
    <property type="molecule type" value="Genomic_DNA"/>
</dbReference>
<protein>
    <submittedName>
        <fullName evidence="2">CLUMA_CG016343, isoform A</fullName>
    </submittedName>
</protein>
<feature type="region of interest" description="Disordered" evidence="1">
    <location>
        <begin position="569"/>
        <end position="601"/>
    </location>
</feature>
<evidence type="ECO:0000313" key="3">
    <source>
        <dbReference type="Proteomes" id="UP000183832"/>
    </source>
</evidence>
<evidence type="ECO:0000256" key="1">
    <source>
        <dbReference type="SAM" id="MobiDB-lite"/>
    </source>
</evidence>